<feature type="chain" id="PRO_5014875548" description="Secreted protein" evidence="1">
    <location>
        <begin position="22"/>
        <end position="104"/>
    </location>
</feature>
<organism evidence="2 3">
    <name type="scientific">Sorangium cellulosum</name>
    <name type="common">Polyangium cellulosum</name>
    <dbReference type="NCBI Taxonomy" id="56"/>
    <lineage>
        <taxon>Bacteria</taxon>
        <taxon>Pseudomonadati</taxon>
        <taxon>Myxococcota</taxon>
        <taxon>Polyangia</taxon>
        <taxon>Polyangiales</taxon>
        <taxon>Polyangiaceae</taxon>
        <taxon>Sorangium</taxon>
    </lineage>
</organism>
<gene>
    <name evidence="2" type="ORF">SOCE26_063990</name>
</gene>
<dbReference type="AlphaFoldDB" id="A0A2L0F0D2"/>
<proteinExistence type="predicted"/>
<name>A0A2L0F0D2_SORCE</name>
<evidence type="ECO:0000313" key="3">
    <source>
        <dbReference type="Proteomes" id="UP000238348"/>
    </source>
</evidence>
<dbReference type="Proteomes" id="UP000238348">
    <property type="component" value="Chromosome"/>
</dbReference>
<accession>A0A2L0F0D2</accession>
<reference evidence="2 3" key="1">
    <citation type="submission" date="2015-09" db="EMBL/GenBank/DDBJ databases">
        <title>Sorangium comparison.</title>
        <authorList>
            <person name="Zaburannyi N."/>
            <person name="Bunk B."/>
            <person name="Overmann J."/>
            <person name="Mueller R."/>
        </authorList>
    </citation>
    <scope>NUCLEOTIDE SEQUENCE [LARGE SCALE GENOMIC DNA]</scope>
    <source>
        <strain evidence="2 3">So ce26</strain>
    </source>
</reference>
<evidence type="ECO:0000313" key="2">
    <source>
        <dbReference type="EMBL" id="AUX44929.1"/>
    </source>
</evidence>
<keyword evidence="1" id="KW-0732">Signal</keyword>
<sequence>MKLVSKAIATLVLTLPSILLAADAAAEDRAQSRVCGRISLGSPPRTTVVRENVAVDYLVPIRVTRLSVVAGCTVFVDGSQYDGGSSGRLYSLNTMAGGYNCSCR</sequence>
<evidence type="ECO:0000256" key="1">
    <source>
        <dbReference type="SAM" id="SignalP"/>
    </source>
</evidence>
<protein>
    <recommendedName>
        <fullName evidence="4">Secreted protein</fullName>
    </recommendedName>
</protein>
<dbReference type="EMBL" id="CP012673">
    <property type="protein sequence ID" value="AUX44929.1"/>
    <property type="molecule type" value="Genomic_DNA"/>
</dbReference>
<feature type="signal peptide" evidence="1">
    <location>
        <begin position="1"/>
        <end position="21"/>
    </location>
</feature>
<dbReference type="RefSeq" id="WP_104983385.1">
    <property type="nucleotide sequence ID" value="NZ_CP012673.1"/>
</dbReference>
<evidence type="ECO:0008006" key="4">
    <source>
        <dbReference type="Google" id="ProtNLM"/>
    </source>
</evidence>